<accession>A0ACC6Q922</accession>
<proteinExistence type="predicted"/>
<reference evidence="1" key="1">
    <citation type="submission" date="2024-03" db="EMBL/GenBank/DDBJ databases">
        <title>Novel Streptomyces species of biotechnological and ecological value are a feature of Machair soil.</title>
        <authorList>
            <person name="Prole J.R."/>
            <person name="Goodfellow M."/>
            <person name="Allenby N."/>
            <person name="Ward A.C."/>
        </authorList>
    </citation>
    <scope>NUCLEOTIDE SEQUENCE</scope>
    <source>
        <strain evidence="1">MS2.AVA.5</strain>
    </source>
</reference>
<evidence type="ECO:0000313" key="2">
    <source>
        <dbReference type="Proteomes" id="UP001377168"/>
    </source>
</evidence>
<keyword evidence="2" id="KW-1185">Reference proteome</keyword>
<protein>
    <submittedName>
        <fullName evidence="1">MBL fold metallo-hydrolase</fullName>
    </submittedName>
</protein>
<organism evidence="1 2">
    <name type="scientific">Streptomyces achmelvichensis</name>
    <dbReference type="NCBI Taxonomy" id="3134111"/>
    <lineage>
        <taxon>Bacteria</taxon>
        <taxon>Bacillati</taxon>
        <taxon>Actinomycetota</taxon>
        <taxon>Actinomycetes</taxon>
        <taxon>Kitasatosporales</taxon>
        <taxon>Streptomycetaceae</taxon>
        <taxon>Streptomyces</taxon>
    </lineage>
</organism>
<dbReference type="Proteomes" id="UP001377168">
    <property type="component" value="Unassembled WGS sequence"/>
</dbReference>
<sequence>MANCVLVFSDNDALLVDTPYTAKLTAALSDAAHRLLPDGVEISTVVNTHANGDHSYGNAFFPRAEIISTEANLTHLCSEPTPAELHAMLAEADPTRPFDRYMLAHFGRYDFQGLELTPPTSTFSNRSELRVGCLDVELVEVGPAHTAGDLIVHLPASGVVCAGDVLFIDDVPVHWAGPLAGVIDACQTILDLRPRVIVPGHGPPVGPQRVRNYISYVGDIRDRIHTLHEEGFRSRTPAVHCCAEMITRISGCPSGSPSSPPRSTATSTTTPLRSISSRSSPRPCALPRRPCPTRYLRARA</sequence>
<gene>
    <name evidence="1" type="ORF">WKI67_43265</name>
</gene>
<comment type="caution">
    <text evidence="1">The sequence shown here is derived from an EMBL/GenBank/DDBJ whole genome shotgun (WGS) entry which is preliminary data.</text>
</comment>
<dbReference type="EMBL" id="JBBKAJ010000039">
    <property type="protein sequence ID" value="MEJ8640110.1"/>
    <property type="molecule type" value="Genomic_DNA"/>
</dbReference>
<name>A0ACC6Q922_9ACTN</name>
<evidence type="ECO:0000313" key="1">
    <source>
        <dbReference type="EMBL" id="MEJ8640110.1"/>
    </source>
</evidence>